<protein>
    <submittedName>
        <fullName evidence="5">Fibronectin type III domain-containing protein</fullName>
    </submittedName>
</protein>
<organism evidence="5 6">
    <name type="scientific">Lentzea tibetensis</name>
    <dbReference type="NCBI Taxonomy" id="2591470"/>
    <lineage>
        <taxon>Bacteria</taxon>
        <taxon>Bacillati</taxon>
        <taxon>Actinomycetota</taxon>
        <taxon>Actinomycetes</taxon>
        <taxon>Pseudonocardiales</taxon>
        <taxon>Pseudonocardiaceae</taxon>
        <taxon>Lentzea</taxon>
    </lineage>
</organism>
<keyword evidence="2" id="KW-0624">Polysaccharide degradation</keyword>
<feature type="compositionally biased region" description="Basic and acidic residues" evidence="3">
    <location>
        <begin position="84"/>
        <end position="98"/>
    </location>
</feature>
<dbReference type="SUPFAM" id="SSF49265">
    <property type="entry name" value="Fibronectin type III"/>
    <property type="match status" value="1"/>
</dbReference>
<evidence type="ECO:0000256" key="3">
    <source>
        <dbReference type="SAM" id="MobiDB-lite"/>
    </source>
</evidence>
<evidence type="ECO:0000256" key="1">
    <source>
        <dbReference type="ARBA" id="ARBA00023295"/>
    </source>
</evidence>
<dbReference type="Gene3D" id="2.60.40.10">
    <property type="entry name" value="Immunoglobulins"/>
    <property type="match status" value="2"/>
</dbReference>
<evidence type="ECO:0000256" key="2">
    <source>
        <dbReference type="ARBA" id="ARBA00023326"/>
    </source>
</evidence>
<dbReference type="GO" id="GO:0000272">
    <property type="term" value="P:polysaccharide catabolic process"/>
    <property type="evidence" value="ECO:0007669"/>
    <property type="project" value="UniProtKB-KW"/>
</dbReference>
<dbReference type="InterPro" id="IPR003961">
    <property type="entry name" value="FN3_dom"/>
</dbReference>
<keyword evidence="1" id="KW-0378">Hydrolase</keyword>
<dbReference type="InterPro" id="IPR013783">
    <property type="entry name" value="Ig-like_fold"/>
</dbReference>
<dbReference type="PROSITE" id="PS50853">
    <property type="entry name" value="FN3"/>
    <property type="match status" value="2"/>
</dbReference>
<keyword evidence="1" id="KW-0326">Glycosidase</keyword>
<dbReference type="GO" id="GO:0016798">
    <property type="term" value="F:hydrolase activity, acting on glycosyl bonds"/>
    <property type="evidence" value="ECO:0007669"/>
    <property type="project" value="UniProtKB-KW"/>
</dbReference>
<accession>A0A563EU97</accession>
<feature type="domain" description="Fibronectin type-III" evidence="4">
    <location>
        <begin position="1"/>
        <end position="78"/>
    </location>
</feature>
<proteinExistence type="predicted"/>
<keyword evidence="2" id="KW-0119">Carbohydrate metabolism</keyword>
<name>A0A563EU97_9PSEU</name>
<dbReference type="OrthoDB" id="4145782at2"/>
<dbReference type="EMBL" id="VOBR01000010">
    <property type="protein sequence ID" value="TWP51081.1"/>
    <property type="molecule type" value="Genomic_DNA"/>
</dbReference>
<feature type="domain" description="Fibronectin type-III" evidence="4">
    <location>
        <begin position="108"/>
        <end position="195"/>
    </location>
</feature>
<gene>
    <name evidence="5" type="ORF">FKR81_18240</name>
</gene>
<evidence type="ECO:0000313" key="6">
    <source>
        <dbReference type="Proteomes" id="UP000316639"/>
    </source>
</evidence>
<sequence>MTSPTDVKLEWRPQAGAAGQIVEYSNEKDGQYTILGFVPPGQTSFTHPDLIPETNFFYRVRPYTGPVSATVDVALPPGDEVSETDGHEWGPPKADGKGTHSSSSPDAAPTGLKAEVKHANGILFTWTDNASDEQGYLLEIKPSGATDYRIAAQLDPNVVSFGLITLPDEKQATYRVRAYRFGDPSNLVHETTGKSVS</sequence>
<dbReference type="InterPro" id="IPR036116">
    <property type="entry name" value="FN3_sf"/>
</dbReference>
<reference evidence="5 6" key="1">
    <citation type="submission" date="2019-07" db="EMBL/GenBank/DDBJ databases">
        <title>Lentzea xizangensis sp. nov., isolated from Qinghai-Tibetan Plateau Soils.</title>
        <authorList>
            <person name="Huang J."/>
        </authorList>
    </citation>
    <scope>NUCLEOTIDE SEQUENCE [LARGE SCALE GENOMIC DNA]</scope>
    <source>
        <strain evidence="5 6">FXJ1.1311</strain>
    </source>
</reference>
<comment type="caution">
    <text evidence="5">The sequence shown here is derived from an EMBL/GenBank/DDBJ whole genome shotgun (WGS) entry which is preliminary data.</text>
</comment>
<keyword evidence="6" id="KW-1185">Reference proteome</keyword>
<dbReference type="AlphaFoldDB" id="A0A563EU97"/>
<dbReference type="Proteomes" id="UP000316639">
    <property type="component" value="Unassembled WGS sequence"/>
</dbReference>
<evidence type="ECO:0000259" key="4">
    <source>
        <dbReference type="PROSITE" id="PS50853"/>
    </source>
</evidence>
<evidence type="ECO:0000313" key="5">
    <source>
        <dbReference type="EMBL" id="TWP51081.1"/>
    </source>
</evidence>
<feature type="region of interest" description="Disordered" evidence="3">
    <location>
        <begin position="74"/>
        <end position="110"/>
    </location>
</feature>
<dbReference type="CDD" id="cd00063">
    <property type="entry name" value="FN3"/>
    <property type="match status" value="2"/>
</dbReference>